<dbReference type="RefSeq" id="WP_048928426.1">
    <property type="nucleotide sequence ID" value="NZ_AP019729.1"/>
</dbReference>
<name>A0A174Q521_PARDI</name>
<dbReference type="EMBL" id="JAQMPX010000097">
    <property type="protein sequence ID" value="MDB9139516.1"/>
    <property type="molecule type" value="Genomic_DNA"/>
</dbReference>
<evidence type="ECO:0000313" key="5">
    <source>
        <dbReference type="EMBL" id="MRY57731.1"/>
    </source>
</evidence>
<reference evidence="5 7" key="1">
    <citation type="journal article" date="2019" name="Nat. Med.">
        <title>A library of human gut bacterial isolates paired with longitudinal multiomics data enables mechanistic microbiome research.</title>
        <authorList>
            <person name="Poyet M."/>
            <person name="Groussin M."/>
            <person name="Gibbons S.M."/>
            <person name="Avila-Pacheco J."/>
            <person name="Jiang X."/>
            <person name="Kearney S.M."/>
            <person name="Perrotta A.R."/>
            <person name="Berdy B."/>
            <person name="Zhao S."/>
            <person name="Lieberman T.D."/>
            <person name="Swanson P.K."/>
            <person name="Smith M."/>
            <person name="Roesemann S."/>
            <person name="Alexander J.E."/>
            <person name="Rich S.A."/>
            <person name="Livny J."/>
            <person name="Vlamakis H."/>
            <person name="Clish C."/>
            <person name="Bullock K."/>
            <person name="Deik A."/>
            <person name="Scott J."/>
            <person name="Pierce K.A."/>
            <person name="Xavier R.J."/>
            <person name="Alm E.J."/>
        </authorList>
    </citation>
    <scope>NUCLEOTIDE SEQUENCE [LARGE SCALE GENOMIC DNA]</scope>
    <source>
        <strain evidence="5 7">BIOML-A41</strain>
    </source>
</reference>
<feature type="signal peptide" evidence="1">
    <location>
        <begin position="1"/>
        <end position="23"/>
    </location>
</feature>
<dbReference type="InterPro" id="IPR025665">
    <property type="entry name" value="Beta-barrel_OMP_2"/>
</dbReference>
<dbReference type="EMBL" id="WKLT01000005">
    <property type="protein sequence ID" value="MRY57731.1"/>
    <property type="molecule type" value="Genomic_DNA"/>
</dbReference>
<evidence type="ECO:0000259" key="2">
    <source>
        <dbReference type="Pfam" id="PF13568"/>
    </source>
</evidence>
<dbReference type="Pfam" id="PF13568">
    <property type="entry name" value="OMP_b-brl_2"/>
    <property type="match status" value="1"/>
</dbReference>
<dbReference type="EMBL" id="JAJCNI010000040">
    <property type="protein sequence ID" value="MCB6520175.1"/>
    <property type="molecule type" value="Genomic_DNA"/>
</dbReference>
<dbReference type="AlphaFoldDB" id="A0A174Q521"/>
<reference evidence="6" key="4">
    <citation type="submission" date="2023-03" db="EMBL/GenBank/DDBJ databases">
        <title>Parabacteroides distasonis, a bacteria resistant against UC.</title>
        <authorList>
            <person name="Dai W."/>
        </authorList>
    </citation>
    <scope>NUCLEOTIDE SEQUENCE</scope>
    <source>
        <strain evidence="6">F1-28</strain>
    </source>
</reference>
<dbReference type="EMBL" id="CP120353">
    <property type="protein sequence ID" value="WET66617.1"/>
    <property type="molecule type" value="Genomic_DNA"/>
</dbReference>
<sequence length="224" mass="25189">MTKKIFVAIFLCMASLSICYAQKSTFKQELAVGASFGLNFSSVSFAPKVPTKMKLGFNGGATIRWNTEPNLGIQAELNFTQHGWEEKFEEKPQYKYSRTVNYMELPFLTHIHFGSKRVRVFVNLGPKIGYALSESTESNLNGENPNANRPDEQHTMEVQKKFDWGLCGGPGIELRTGIGSFLLEGRYYYALGDMFNSRKGDTFSKSSSQIISAKLTYLIPIFSK</sequence>
<feature type="domain" description="Outer membrane protein beta-barrel" evidence="2">
    <location>
        <begin position="21"/>
        <end position="196"/>
    </location>
</feature>
<protein>
    <submittedName>
        <fullName evidence="5">Outer membrane beta-barrel protein</fullName>
    </submittedName>
    <submittedName>
        <fullName evidence="3">PorT family protein</fullName>
    </submittedName>
    <submittedName>
        <fullName evidence="4">Porin family protein</fullName>
    </submittedName>
</protein>
<dbReference type="Proteomes" id="UP001198806">
    <property type="component" value="Unassembled WGS sequence"/>
</dbReference>
<dbReference type="Proteomes" id="UP001221009">
    <property type="component" value="Chromosome"/>
</dbReference>
<evidence type="ECO:0000313" key="8">
    <source>
        <dbReference type="Proteomes" id="UP001211522"/>
    </source>
</evidence>
<reference evidence="3" key="2">
    <citation type="submission" date="2021-10" db="EMBL/GenBank/DDBJ databases">
        <title>Collection of gut derived symbiotic bacterial strains cultured from healthy donors.</title>
        <authorList>
            <person name="Lin H."/>
            <person name="Littmann E."/>
            <person name="Kohout C."/>
            <person name="Pamer E.G."/>
        </authorList>
    </citation>
    <scope>NUCLEOTIDE SEQUENCE</scope>
    <source>
        <strain evidence="3">DFI.2.94</strain>
    </source>
</reference>
<evidence type="ECO:0000313" key="4">
    <source>
        <dbReference type="EMBL" id="MDB9139516.1"/>
    </source>
</evidence>
<organism evidence="4 8">
    <name type="scientific">Parabacteroides distasonis</name>
    <dbReference type="NCBI Taxonomy" id="823"/>
    <lineage>
        <taxon>Bacteria</taxon>
        <taxon>Pseudomonadati</taxon>
        <taxon>Bacteroidota</taxon>
        <taxon>Bacteroidia</taxon>
        <taxon>Bacteroidales</taxon>
        <taxon>Tannerellaceae</taxon>
        <taxon>Parabacteroides</taxon>
    </lineage>
</organism>
<reference evidence="4" key="3">
    <citation type="submission" date="2023-01" db="EMBL/GenBank/DDBJ databases">
        <title>Human gut microbiome strain richness.</title>
        <authorList>
            <person name="Chen-Liaw A."/>
        </authorList>
    </citation>
    <scope>NUCLEOTIDE SEQUENCE</scope>
    <source>
        <strain evidence="4">D35st1_E5_D35t1_190705</strain>
    </source>
</reference>
<feature type="chain" id="PRO_5043136719" evidence="1">
    <location>
        <begin position="24"/>
        <end position="224"/>
    </location>
</feature>
<evidence type="ECO:0000313" key="7">
    <source>
        <dbReference type="Proteomes" id="UP000463337"/>
    </source>
</evidence>
<proteinExistence type="predicted"/>
<keyword evidence="1" id="KW-0732">Signal</keyword>
<accession>A0A174Q521</accession>
<dbReference type="Proteomes" id="UP000463337">
    <property type="component" value="Unassembled WGS sequence"/>
</dbReference>
<evidence type="ECO:0000256" key="1">
    <source>
        <dbReference type="SAM" id="SignalP"/>
    </source>
</evidence>
<evidence type="ECO:0000313" key="3">
    <source>
        <dbReference type="EMBL" id="MCB6520175.1"/>
    </source>
</evidence>
<evidence type="ECO:0000313" key="6">
    <source>
        <dbReference type="EMBL" id="WET66617.1"/>
    </source>
</evidence>
<gene>
    <name evidence="5" type="ORF">GKD59_07360</name>
    <name evidence="3" type="ORF">LI194_20555</name>
    <name evidence="6" type="ORF">P2T59_04430</name>
    <name evidence="4" type="ORF">PN612_13510</name>
</gene>
<dbReference type="Proteomes" id="UP001211522">
    <property type="component" value="Unassembled WGS sequence"/>
</dbReference>